<feature type="compositionally biased region" description="Polar residues" evidence="1">
    <location>
        <begin position="43"/>
        <end position="66"/>
    </location>
</feature>
<proteinExistence type="predicted"/>
<name>A0ABY2H4Q2_9HYPO</name>
<feature type="compositionally biased region" description="Basic and acidic residues" evidence="1">
    <location>
        <begin position="1"/>
        <end position="18"/>
    </location>
</feature>
<feature type="compositionally biased region" description="Polar residues" evidence="1">
    <location>
        <begin position="22"/>
        <end position="33"/>
    </location>
</feature>
<protein>
    <recommendedName>
        <fullName evidence="4">Histone chaperone domain-containing protein</fullName>
    </recommendedName>
</protein>
<evidence type="ECO:0000313" key="3">
    <source>
        <dbReference type="Proteomes" id="UP001642720"/>
    </source>
</evidence>
<feature type="compositionally biased region" description="Acidic residues" evidence="1">
    <location>
        <begin position="109"/>
        <end position="161"/>
    </location>
</feature>
<comment type="caution">
    <text evidence="2">The sequence shown here is derived from an EMBL/GenBank/DDBJ whole genome shotgun (WGS) entry which is preliminary data.</text>
</comment>
<dbReference type="EMBL" id="PPTA01000006">
    <property type="protein sequence ID" value="TFB02899.1"/>
    <property type="molecule type" value="Genomic_DNA"/>
</dbReference>
<organism evidence="2 3">
    <name type="scientific">Trichoderma ghanense</name>
    <dbReference type="NCBI Taxonomy" id="65468"/>
    <lineage>
        <taxon>Eukaryota</taxon>
        <taxon>Fungi</taxon>
        <taxon>Dikarya</taxon>
        <taxon>Ascomycota</taxon>
        <taxon>Pezizomycotina</taxon>
        <taxon>Sordariomycetes</taxon>
        <taxon>Hypocreomycetidae</taxon>
        <taxon>Hypocreales</taxon>
        <taxon>Hypocreaceae</taxon>
        <taxon>Trichoderma</taxon>
    </lineage>
</organism>
<evidence type="ECO:0008006" key="4">
    <source>
        <dbReference type="Google" id="ProtNLM"/>
    </source>
</evidence>
<evidence type="ECO:0000256" key="1">
    <source>
        <dbReference type="SAM" id="MobiDB-lite"/>
    </source>
</evidence>
<keyword evidence="3" id="KW-1185">Reference proteome</keyword>
<dbReference type="Proteomes" id="UP001642720">
    <property type="component" value="Unassembled WGS sequence"/>
</dbReference>
<evidence type="ECO:0000313" key="2">
    <source>
        <dbReference type="EMBL" id="TFB02899.1"/>
    </source>
</evidence>
<accession>A0ABY2H4Q2</accession>
<gene>
    <name evidence="2" type="ORF">CCMA1212_005354</name>
</gene>
<sequence length="161" mass="17515">MTNNPDKGKGVAGEESKDLPPAQTSVTEANGENNDQEGRDQQLPAQEASTSTVEPTVQEASNSTKEATGAEKTPETAKGARRPPRPRWMISDIRRVIALTRGGMSYADIQDENEVEVDDEDEADDEVEADEDSEDDDEDENDDEDEDDDEDDDADEGAALV</sequence>
<feature type="region of interest" description="Disordered" evidence="1">
    <location>
        <begin position="1"/>
        <end position="161"/>
    </location>
</feature>
<dbReference type="RefSeq" id="XP_073559100.1">
    <property type="nucleotide sequence ID" value="XM_073702616.1"/>
</dbReference>
<dbReference type="GeneID" id="300577066"/>
<reference evidence="2 3" key="1">
    <citation type="submission" date="2018-01" db="EMBL/GenBank/DDBJ databases">
        <title>Genome characterization of the sugarcane-associated fungus Trichoderma ghanense CCMA-1212 and their application in lignocelulose bioconversion.</title>
        <authorList>
            <person name="Steindorff A.S."/>
            <person name="Mendes T.D."/>
            <person name="Vilela E.S.D."/>
            <person name="Rodrigues D.S."/>
            <person name="Formighieri E.F."/>
            <person name="Melo I.S."/>
            <person name="Favaro L.C.L."/>
        </authorList>
    </citation>
    <scope>NUCLEOTIDE SEQUENCE [LARGE SCALE GENOMIC DNA]</scope>
    <source>
        <strain evidence="2 3">CCMA-1212</strain>
    </source>
</reference>